<dbReference type="EMBL" id="FXUG01000011">
    <property type="protein sequence ID" value="SMP69063.1"/>
    <property type="molecule type" value="Genomic_DNA"/>
</dbReference>
<feature type="transmembrane region" description="Helical" evidence="1">
    <location>
        <begin position="57"/>
        <end position="77"/>
    </location>
</feature>
<keyword evidence="3" id="KW-0378">Hydrolase</keyword>
<keyword evidence="3" id="KW-0645">Protease</keyword>
<dbReference type="Proteomes" id="UP001158067">
    <property type="component" value="Unassembled WGS sequence"/>
</dbReference>
<name>A0ABY1QED4_9BACT</name>
<accession>A0ABY1QED4</accession>
<evidence type="ECO:0000313" key="3">
    <source>
        <dbReference type="EMBL" id="SMP69063.1"/>
    </source>
</evidence>
<dbReference type="InterPro" id="IPR003675">
    <property type="entry name" value="Rce1/LyrA-like_dom"/>
</dbReference>
<dbReference type="NCBIfam" id="TIGR03008">
    <property type="entry name" value="pepcterm_CAAX"/>
    <property type="match status" value="1"/>
</dbReference>
<feature type="transmembrane region" description="Helical" evidence="1">
    <location>
        <begin position="152"/>
        <end position="173"/>
    </location>
</feature>
<keyword evidence="1" id="KW-1133">Transmembrane helix</keyword>
<dbReference type="GO" id="GO:0008233">
    <property type="term" value="F:peptidase activity"/>
    <property type="evidence" value="ECO:0007669"/>
    <property type="project" value="UniProtKB-KW"/>
</dbReference>
<evidence type="ECO:0000259" key="2">
    <source>
        <dbReference type="Pfam" id="PF02517"/>
    </source>
</evidence>
<evidence type="ECO:0000256" key="1">
    <source>
        <dbReference type="SAM" id="Phobius"/>
    </source>
</evidence>
<keyword evidence="1" id="KW-0812">Transmembrane</keyword>
<gene>
    <name evidence="3" type="ORF">SAMN06265222_111169</name>
</gene>
<sequence length="224" mass="26095">MLAYVAPMLAFLLVLQLEDYATADFAWLLYVLRVVAPAGALAYFWSQGCYRELRLKWSWMILSDLLVGVALAAMWILPYVLFPQLRPSGADVEFDPTMFGVAWVSWVLALRMIGYAMVTPVMEELFMRSFLMRYADVYDVDQDFRKLPLARFTWRSFIVVVVVFMGTHMMWEWWVMLPWAVLTNLWFYYRKDLFAIIVVHAATNASILLAAIFASDSFSLWFLV</sequence>
<reference evidence="3 4" key="1">
    <citation type="submission" date="2017-05" db="EMBL/GenBank/DDBJ databases">
        <authorList>
            <person name="Varghese N."/>
            <person name="Submissions S."/>
        </authorList>
    </citation>
    <scope>NUCLEOTIDE SEQUENCE [LARGE SCALE GENOMIC DNA]</scope>
    <source>
        <strain evidence="3 4">DSM 25457</strain>
    </source>
</reference>
<feature type="transmembrane region" description="Helical" evidence="1">
    <location>
        <begin position="193"/>
        <end position="214"/>
    </location>
</feature>
<dbReference type="Pfam" id="PF02517">
    <property type="entry name" value="Rce1-like"/>
    <property type="match status" value="1"/>
</dbReference>
<evidence type="ECO:0000313" key="4">
    <source>
        <dbReference type="Proteomes" id="UP001158067"/>
    </source>
</evidence>
<dbReference type="RefSeq" id="WP_283434131.1">
    <property type="nucleotide sequence ID" value="NZ_FXUG01000011.1"/>
</dbReference>
<comment type="caution">
    <text evidence="3">The sequence shown here is derived from an EMBL/GenBank/DDBJ whole genome shotgun (WGS) entry which is preliminary data.</text>
</comment>
<feature type="transmembrane region" description="Helical" evidence="1">
    <location>
        <begin position="97"/>
        <end position="118"/>
    </location>
</feature>
<proteinExistence type="predicted"/>
<organism evidence="3 4">
    <name type="scientific">Neorhodopirellula lusitana</name>
    <dbReference type="NCBI Taxonomy" id="445327"/>
    <lineage>
        <taxon>Bacteria</taxon>
        <taxon>Pseudomonadati</taxon>
        <taxon>Planctomycetota</taxon>
        <taxon>Planctomycetia</taxon>
        <taxon>Pirellulales</taxon>
        <taxon>Pirellulaceae</taxon>
        <taxon>Neorhodopirellula</taxon>
    </lineage>
</organism>
<protein>
    <submittedName>
        <fullName evidence="3">CAAX prenyl protease-related protein</fullName>
    </submittedName>
</protein>
<dbReference type="GO" id="GO:0006508">
    <property type="term" value="P:proteolysis"/>
    <property type="evidence" value="ECO:0007669"/>
    <property type="project" value="UniProtKB-KW"/>
</dbReference>
<dbReference type="InterPro" id="IPR014346">
    <property type="entry name" value="Prenyl_protease-related"/>
</dbReference>
<keyword evidence="1" id="KW-0472">Membrane</keyword>
<feature type="domain" description="CAAX prenyl protease 2/Lysostaphin resistance protein A-like" evidence="2">
    <location>
        <begin position="108"/>
        <end position="205"/>
    </location>
</feature>
<keyword evidence="4" id="KW-1185">Reference proteome</keyword>
<feature type="transmembrane region" description="Helical" evidence="1">
    <location>
        <begin position="27"/>
        <end position="45"/>
    </location>
</feature>